<dbReference type="InterPro" id="IPR004358">
    <property type="entry name" value="Sig_transdc_His_kin-like_C"/>
</dbReference>
<gene>
    <name evidence="20" type="ORF">Pta02_28230</name>
</gene>
<organism evidence="20 21">
    <name type="scientific">Planobispora takensis</name>
    <dbReference type="NCBI Taxonomy" id="1367882"/>
    <lineage>
        <taxon>Bacteria</taxon>
        <taxon>Bacillati</taxon>
        <taxon>Actinomycetota</taxon>
        <taxon>Actinomycetes</taxon>
        <taxon>Streptosporangiales</taxon>
        <taxon>Streptosporangiaceae</taxon>
        <taxon>Planobispora</taxon>
    </lineage>
</organism>
<evidence type="ECO:0000256" key="1">
    <source>
        <dbReference type="ARBA" id="ARBA00000085"/>
    </source>
</evidence>
<evidence type="ECO:0000256" key="4">
    <source>
        <dbReference type="ARBA" id="ARBA00012438"/>
    </source>
</evidence>
<evidence type="ECO:0000256" key="2">
    <source>
        <dbReference type="ARBA" id="ARBA00001966"/>
    </source>
</evidence>
<keyword evidence="13" id="KW-0067">ATP-binding</keyword>
<dbReference type="PRINTS" id="PR00344">
    <property type="entry name" value="BCTRLSENSOR"/>
</dbReference>
<evidence type="ECO:0000256" key="17">
    <source>
        <dbReference type="ARBA" id="ARBA00024827"/>
    </source>
</evidence>
<keyword evidence="11" id="KW-0547">Nucleotide-binding</keyword>
<keyword evidence="12 20" id="KW-0418">Kinase</keyword>
<evidence type="ECO:0000256" key="7">
    <source>
        <dbReference type="ARBA" id="ARBA00022490"/>
    </source>
</evidence>
<evidence type="ECO:0000256" key="18">
    <source>
        <dbReference type="ARBA" id="ARBA00030800"/>
    </source>
</evidence>
<evidence type="ECO:0000256" key="5">
    <source>
        <dbReference type="ARBA" id="ARBA00017322"/>
    </source>
</evidence>
<keyword evidence="7" id="KW-0963">Cytoplasm</keyword>
<dbReference type="Pfam" id="PF02518">
    <property type="entry name" value="HATPase_c"/>
    <property type="match status" value="1"/>
</dbReference>
<keyword evidence="10" id="KW-0479">Metal-binding</keyword>
<keyword evidence="21" id="KW-1185">Reference proteome</keyword>
<dbReference type="GO" id="GO:0046872">
    <property type="term" value="F:metal ion binding"/>
    <property type="evidence" value="ECO:0007669"/>
    <property type="project" value="UniProtKB-KW"/>
</dbReference>
<dbReference type="InterPro" id="IPR050482">
    <property type="entry name" value="Sensor_HK_TwoCompSys"/>
</dbReference>
<dbReference type="Pfam" id="PF13185">
    <property type="entry name" value="GAF_2"/>
    <property type="match status" value="1"/>
</dbReference>
<dbReference type="SMART" id="SM00387">
    <property type="entry name" value="HATPase_c"/>
    <property type="match status" value="1"/>
</dbReference>
<keyword evidence="9" id="KW-0808">Transferase</keyword>
<feature type="domain" description="Histidine kinase" evidence="19">
    <location>
        <begin position="313"/>
        <end position="405"/>
    </location>
</feature>
<evidence type="ECO:0000256" key="11">
    <source>
        <dbReference type="ARBA" id="ARBA00022741"/>
    </source>
</evidence>
<evidence type="ECO:0000256" key="13">
    <source>
        <dbReference type="ARBA" id="ARBA00022840"/>
    </source>
</evidence>
<dbReference type="GO" id="GO:0016020">
    <property type="term" value="C:membrane"/>
    <property type="evidence" value="ECO:0007669"/>
    <property type="project" value="InterPro"/>
</dbReference>
<dbReference type="InterPro" id="IPR029016">
    <property type="entry name" value="GAF-like_dom_sf"/>
</dbReference>
<protein>
    <recommendedName>
        <fullName evidence="5">Oxygen sensor histidine kinase NreB</fullName>
        <ecNumber evidence="4">2.7.13.3</ecNumber>
    </recommendedName>
    <alternativeName>
        <fullName evidence="18">Nitrogen regulation protein B</fullName>
    </alternativeName>
</protein>
<dbReference type="InterPro" id="IPR036890">
    <property type="entry name" value="HATPase_C_sf"/>
</dbReference>
<evidence type="ECO:0000256" key="3">
    <source>
        <dbReference type="ARBA" id="ARBA00004496"/>
    </source>
</evidence>
<proteinExistence type="predicted"/>
<dbReference type="InterPro" id="IPR005467">
    <property type="entry name" value="His_kinase_dom"/>
</dbReference>
<dbReference type="SUPFAM" id="SSF55874">
    <property type="entry name" value="ATPase domain of HSP90 chaperone/DNA topoisomerase II/histidine kinase"/>
    <property type="match status" value="1"/>
</dbReference>
<sequence>MSRLGLTDPEREARLLSRIIETISTGLDLGEIVQGVAALVTETTETDICFVHLLDDTGRRLVLRGATPPFDELAGRIELDLGEGVAGWVAAYGRPVVIDDDKLSDPRYKYIPELRGEDFTSMCSVPIATRPGHLVGVLNVHTRARRVFSYADVELLHSVGGLIAGTIENARLHRRLAEREEAMERFAERVVLAQEAERRRLAGEIHDGISQRIVSLSYHLSAALDALTPRPAREADPPAGDPGAAAEQIRRARALAEDALAETRSAIEGLRPPVLDDLGLPASLASLARSFPQLTVEVDLTPVRLPEHVETAIYRVAQEALSNVARHSGARSAVISLAVRNGEVELEIEDDGVGFDPSRLAGPPASTGYGLGGMRERAELLGGHLEVHSRRGAGTLLRVVIPGKVAL</sequence>
<dbReference type="SUPFAM" id="SSF55781">
    <property type="entry name" value="GAF domain-like"/>
    <property type="match status" value="1"/>
</dbReference>
<dbReference type="Gene3D" id="3.30.565.10">
    <property type="entry name" value="Histidine kinase-like ATPase, C-terminal domain"/>
    <property type="match status" value="1"/>
</dbReference>
<dbReference type="InterPro" id="IPR003018">
    <property type="entry name" value="GAF"/>
</dbReference>
<evidence type="ECO:0000256" key="15">
    <source>
        <dbReference type="ARBA" id="ARBA00023012"/>
    </source>
</evidence>
<dbReference type="InterPro" id="IPR003594">
    <property type="entry name" value="HATPase_dom"/>
</dbReference>
<dbReference type="CDD" id="cd16917">
    <property type="entry name" value="HATPase_UhpB-NarQ-NarX-like"/>
    <property type="match status" value="1"/>
</dbReference>
<dbReference type="Pfam" id="PF07730">
    <property type="entry name" value="HisKA_3"/>
    <property type="match status" value="1"/>
</dbReference>
<evidence type="ECO:0000256" key="6">
    <source>
        <dbReference type="ARBA" id="ARBA00022485"/>
    </source>
</evidence>
<keyword evidence="6" id="KW-0004">4Fe-4S</keyword>
<keyword evidence="15" id="KW-0902">Two-component regulatory system</keyword>
<dbReference type="Gene3D" id="1.20.5.1930">
    <property type="match status" value="1"/>
</dbReference>
<reference evidence="20" key="1">
    <citation type="submission" date="2021-01" db="EMBL/GenBank/DDBJ databases">
        <title>Whole genome shotgun sequence of Planobispora takensis NBRC 109077.</title>
        <authorList>
            <person name="Komaki H."/>
            <person name="Tamura T."/>
        </authorList>
    </citation>
    <scope>NUCLEOTIDE SEQUENCE</scope>
    <source>
        <strain evidence="20">NBRC 109077</strain>
    </source>
</reference>
<evidence type="ECO:0000259" key="19">
    <source>
        <dbReference type="PROSITE" id="PS50109"/>
    </source>
</evidence>
<dbReference type="GO" id="GO:0051539">
    <property type="term" value="F:4 iron, 4 sulfur cluster binding"/>
    <property type="evidence" value="ECO:0007669"/>
    <property type="project" value="UniProtKB-KW"/>
</dbReference>
<dbReference type="PROSITE" id="PS50109">
    <property type="entry name" value="HIS_KIN"/>
    <property type="match status" value="1"/>
</dbReference>
<dbReference type="InterPro" id="IPR011712">
    <property type="entry name" value="Sig_transdc_His_kin_sub3_dim/P"/>
</dbReference>
<name>A0A8J3SWY0_9ACTN</name>
<dbReference type="PANTHER" id="PTHR24421">
    <property type="entry name" value="NITRATE/NITRITE SENSOR PROTEIN NARX-RELATED"/>
    <property type="match status" value="1"/>
</dbReference>
<evidence type="ECO:0000313" key="21">
    <source>
        <dbReference type="Proteomes" id="UP000634476"/>
    </source>
</evidence>
<accession>A0A8J3SWY0</accession>
<keyword evidence="16" id="KW-0411">Iron-sulfur</keyword>
<evidence type="ECO:0000256" key="8">
    <source>
        <dbReference type="ARBA" id="ARBA00022553"/>
    </source>
</evidence>
<evidence type="ECO:0000256" key="12">
    <source>
        <dbReference type="ARBA" id="ARBA00022777"/>
    </source>
</evidence>
<dbReference type="PANTHER" id="PTHR24421:SF10">
    <property type="entry name" value="NITRATE_NITRITE SENSOR PROTEIN NARQ"/>
    <property type="match status" value="1"/>
</dbReference>
<evidence type="ECO:0000256" key="9">
    <source>
        <dbReference type="ARBA" id="ARBA00022679"/>
    </source>
</evidence>
<dbReference type="EC" id="2.7.13.3" evidence="4"/>
<dbReference type="GO" id="GO:0000155">
    <property type="term" value="F:phosphorelay sensor kinase activity"/>
    <property type="evidence" value="ECO:0007669"/>
    <property type="project" value="InterPro"/>
</dbReference>
<dbReference type="Proteomes" id="UP000634476">
    <property type="component" value="Unassembled WGS sequence"/>
</dbReference>
<dbReference type="RefSeq" id="WP_203875216.1">
    <property type="nucleotide sequence ID" value="NZ_BOOK01000018.1"/>
</dbReference>
<dbReference type="GO" id="GO:0005737">
    <property type="term" value="C:cytoplasm"/>
    <property type="evidence" value="ECO:0007669"/>
    <property type="project" value="UniProtKB-SubCell"/>
</dbReference>
<keyword evidence="14" id="KW-0408">Iron</keyword>
<comment type="cofactor">
    <cofactor evidence="2">
        <name>[4Fe-4S] cluster</name>
        <dbReference type="ChEBI" id="CHEBI:49883"/>
    </cofactor>
</comment>
<dbReference type="GO" id="GO:0005524">
    <property type="term" value="F:ATP binding"/>
    <property type="evidence" value="ECO:0007669"/>
    <property type="project" value="UniProtKB-KW"/>
</dbReference>
<dbReference type="Gene3D" id="3.30.450.40">
    <property type="match status" value="1"/>
</dbReference>
<comment type="subcellular location">
    <subcellularLocation>
        <location evidence="3">Cytoplasm</location>
    </subcellularLocation>
</comment>
<evidence type="ECO:0000256" key="16">
    <source>
        <dbReference type="ARBA" id="ARBA00023014"/>
    </source>
</evidence>
<evidence type="ECO:0000256" key="14">
    <source>
        <dbReference type="ARBA" id="ARBA00023004"/>
    </source>
</evidence>
<evidence type="ECO:0000256" key="10">
    <source>
        <dbReference type="ARBA" id="ARBA00022723"/>
    </source>
</evidence>
<comment type="function">
    <text evidence="17">Member of the two-component regulatory system NreB/NreC involved in the control of dissimilatory nitrate/nitrite reduction in response to oxygen. NreB functions as a direct oxygen sensor histidine kinase which is autophosphorylated, in the absence of oxygen, probably at the conserved histidine residue, and transfers its phosphate group probably to a conserved aspartate residue of NreC. NreB/NreC activates the expression of the nitrate (narGHJI) and nitrite (nir) reductase operons, as well as the putative nitrate transporter gene narT.</text>
</comment>
<comment type="catalytic activity">
    <reaction evidence="1">
        <text>ATP + protein L-histidine = ADP + protein N-phospho-L-histidine.</text>
        <dbReference type="EC" id="2.7.13.3"/>
    </reaction>
</comment>
<dbReference type="GO" id="GO:0046983">
    <property type="term" value="F:protein dimerization activity"/>
    <property type="evidence" value="ECO:0007669"/>
    <property type="project" value="InterPro"/>
</dbReference>
<comment type="caution">
    <text evidence="20">The sequence shown here is derived from an EMBL/GenBank/DDBJ whole genome shotgun (WGS) entry which is preliminary data.</text>
</comment>
<keyword evidence="8" id="KW-0597">Phosphoprotein</keyword>
<dbReference type="EMBL" id="BOOK01000018">
    <property type="protein sequence ID" value="GII00815.1"/>
    <property type="molecule type" value="Genomic_DNA"/>
</dbReference>
<dbReference type="AlphaFoldDB" id="A0A8J3SWY0"/>
<evidence type="ECO:0000313" key="20">
    <source>
        <dbReference type="EMBL" id="GII00815.1"/>
    </source>
</evidence>
<dbReference type="SMART" id="SM00065">
    <property type="entry name" value="GAF"/>
    <property type="match status" value="1"/>
</dbReference>